<evidence type="ECO:0000256" key="2">
    <source>
        <dbReference type="SAM" id="Coils"/>
    </source>
</evidence>
<dbReference type="PANTHER" id="PTHR31088">
    <property type="entry name" value="MEMBRANE-ASSOCIATED PROTEIN VIPP1, CHLOROPLASTIC"/>
    <property type="match status" value="1"/>
</dbReference>
<name>A0A433X4N0_9BACL</name>
<feature type="coiled-coil region" evidence="2">
    <location>
        <begin position="108"/>
        <end position="135"/>
    </location>
</feature>
<proteinExistence type="inferred from homology"/>
<keyword evidence="2" id="KW-0175">Coiled coil</keyword>
<dbReference type="PANTHER" id="PTHR31088:SF6">
    <property type="entry name" value="PHAGE SHOCK PROTEIN A"/>
    <property type="match status" value="1"/>
</dbReference>
<feature type="compositionally biased region" description="Polar residues" evidence="3">
    <location>
        <begin position="223"/>
        <end position="236"/>
    </location>
</feature>
<evidence type="ECO:0000313" key="4">
    <source>
        <dbReference type="EMBL" id="RUT29050.1"/>
    </source>
</evidence>
<evidence type="ECO:0000256" key="3">
    <source>
        <dbReference type="SAM" id="MobiDB-lite"/>
    </source>
</evidence>
<accession>A0A433X4N0</accession>
<dbReference type="EMBL" id="RZNX01000007">
    <property type="protein sequence ID" value="RUT29050.1"/>
    <property type="molecule type" value="Genomic_DNA"/>
</dbReference>
<reference evidence="4 5" key="1">
    <citation type="submission" date="2018-12" db="EMBL/GenBank/DDBJ databases">
        <authorList>
            <person name="Sun L."/>
            <person name="Chen Z."/>
        </authorList>
    </citation>
    <scope>NUCLEOTIDE SEQUENCE [LARGE SCALE GENOMIC DNA]</scope>
    <source>
        <strain evidence="4 5">3-5-3</strain>
    </source>
</reference>
<comment type="similarity">
    <text evidence="1">Belongs to the PspA/Vipp/IM30 family.</text>
</comment>
<evidence type="ECO:0000313" key="5">
    <source>
        <dbReference type="Proteomes" id="UP000272464"/>
    </source>
</evidence>
<gene>
    <name evidence="4" type="ORF">EJP77_15080</name>
</gene>
<comment type="caution">
    <text evidence="4">The sequence shown here is derived from an EMBL/GenBank/DDBJ whole genome shotgun (WGS) entry which is preliminary data.</text>
</comment>
<protein>
    <submittedName>
        <fullName evidence="4">PspA/IM30 family protein</fullName>
    </submittedName>
</protein>
<dbReference type="RefSeq" id="WP_127200082.1">
    <property type="nucleotide sequence ID" value="NZ_RZNX01000007.1"/>
</dbReference>
<dbReference type="InterPro" id="IPR007157">
    <property type="entry name" value="PspA_VIPP1"/>
</dbReference>
<sequence length="236" mass="26906">MGVFKRIKDITKASVNEMLDKVEDPIVMLNQYLRDMEAEIRDAEVTVAKQMANERRMKQRLEEAYRVSSQREAQAEAALKNGQEEIARRLLEEKIHFDQKQTEFRDLHAQAEIHASDLQQQLHDMKDEFYKLRNKRNELVARAQMAKAKKQLSQANPLNTIESGGAALGFSRMEEKILQMEAEADVLGTPYRPSASAGSYISPADAEKQLRVEEQLNALKSKLNPTAKTETTTSKE</sequence>
<evidence type="ECO:0000256" key="1">
    <source>
        <dbReference type="ARBA" id="ARBA00043985"/>
    </source>
</evidence>
<dbReference type="Proteomes" id="UP000272464">
    <property type="component" value="Unassembled WGS sequence"/>
</dbReference>
<feature type="region of interest" description="Disordered" evidence="3">
    <location>
        <begin position="216"/>
        <end position="236"/>
    </location>
</feature>
<keyword evidence="5" id="KW-1185">Reference proteome</keyword>
<organism evidence="4 5">
    <name type="scientific">Paenibacillus zeisoli</name>
    <dbReference type="NCBI Taxonomy" id="2496267"/>
    <lineage>
        <taxon>Bacteria</taxon>
        <taxon>Bacillati</taxon>
        <taxon>Bacillota</taxon>
        <taxon>Bacilli</taxon>
        <taxon>Bacillales</taxon>
        <taxon>Paenibacillaceae</taxon>
        <taxon>Paenibacillus</taxon>
    </lineage>
</organism>
<dbReference type="OrthoDB" id="9779630at2"/>
<dbReference type="AlphaFoldDB" id="A0A433X4N0"/>
<dbReference type="Pfam" id="PF04012">
    <property type="entry name" value="PspA_IM30"/>
    <property type="match status" value="1"/>
</dbReference>
<feature type="coiled-coil region" evidence="2">
    <location>
        <begin position="26"/>
        <end position="53"/>
    </location>
</feature>